<dbReference type="PANTHER" id="PTHR11827">
    <property type="entry name" value="SOLUTE CARRIER FAMILY 12, CATION COTRANSPORTERS"/>
    <property type="match status" value="1"/>
</dbReference>
<dbReference type="GO" id="GO:1990573">
    <property type="term" value="P:potassium ion import across plasma membrane"/>
    <property type="evidence" value="ECO:0007669"/>
    <property type="project" value="TreeGrafter"/>
</dbReference>
<organism evidence="9 10">
    <name type="scientific">Glossina austeni</name>
    <name type="common">Savannah tsetse fly</name>
    <dbReference type="NCBI Taxonomy" id="7395"/>
    <lineage>
        <taxon>Eukaryota</taxon>
        <taxon>Metazoa</taxon>
        <taxon>Ecdysozoa</taxon>
        <taxon>Arthropoda</taxon>
        <taxon>Hexapoda</taxon>
        <taxon>Insecta</taxon>
        <taxon>Pterygota</taxon>
        <taxon>Neoptera</taxon>
        <taxon>Endopterygota</taxon>
        <taxon>Diptera</taxon>
        <taxon>Brachycera</taxon>
        <taxon>Muscomorpha</taxon>
        <taxon>Hippoboscoidea</taxon>
        <taxon>Glossinidae</taxon>
        <taxon>Glossina</taxon>
    </lineage>
</organism>
<dbReference type="Pfam" id="PF00324">
    <property type="entry name" value="AA_permease"/>
    <property type="match status" value="1"/>
</dbReference>
<proteinExistence type="predicted"/>
<feature type="compositionally biased region" description="Basic and acidic residues" evidence="5">
    <location>
        <begin position="119"/>
        <end position="138"/>
    </location>
</feature>
<feature type="transmembrane region" description="Helical" evidence="6">
    <location>
        <begin position="518"/>
        <end position="536"/>
    </location>
</feature>
<keyword evidence="2 6" id="KW-0812">Transmembrane</keyword>
<feature type="transmembrane region" description="Helical" evidence="6">
    <location>
        <begin position="249"/>
        <end position="274"/>
    </location>
</feature>
<dbReference type="Gene3D" id="1.20.1740.10">
    <property type="entry name" value="Amino acid/polyamine transporter I"/>
    <property type="match status" value="2"/>
</dbReference>
<keyword evidence="10" id="KW-1185">Reference proteome</keyword>
<comment type="subcellular location">
    <subcellularLocation>
        <location evidence="1">Membrane</location>
        <topology evidence="1">Multi-pass membrane protein</topology>
    </subcellularLocation>
</comment>
<feature type="transmembrane region" description="Helical" evidence="6">
    <location>
        <begin position="548"/>
        <end position="566"/>
    </location>
</feature>
<feature type="compositionally biased region" description="Polar residues" evidence="5">
    <location>
        <begin position="75"/>
        <end position="87"/>
    </location>
</feature>
<dbReference type="EnsemblMetazoa" id="GAUT015017-RA">
    <property type="protein sequence ID" value="GAUT015017-PA"/>
    <property type="gene ID" value="GAUT015017"/>
</dbReference>
<dbReference type="FunFam" id="1.20.1740.10:FF:000114">
    <property type="entry name" value="Solute carrier family 12 member 1"/>
    <property type="match status" value="1"/>
</dbReference>
<evidence type="ECO:0008006" key="11">
    <source>
        <dbReference type="Google" id="ProtNLM"/>
    </source>
</evidence>
<dbReference type="GO" id="GO:0008511">
    <property type="term" value="F:sodium:potassium:chloride symporter activity"/>
    <property type="evidence" value="ECO:0007669"/>
    <property type="project" value="TreeGrafter"/>
</dbReference>
<dbReference type="AlphaFoldDB" id="A0A1A9UTS8"/>
<evidence type="ECO:0000313" key="9">
    <source>
        <dbReference type="EnsemblMetazoa" id="GAUT015017-PA"/>
    </source>
</evidence>
<evidence type="ECO:0000256" key="5">
    <source>
        <dbReference type="SAM" id="MobiDB-lite"/>
    </source>
</evidence>
<sequence length="713" mass="79613">MSEYLSIEMGTVDRPPNRFQVNPVNHKNNNDKMMTKNSANSAVSENINNDRAPHDMYRRLTGTDGEPIEDDTFNEDTSQLRKAQQQPRHQRQSIKSSFRDKAKPSRFKDLQTTRFQVEPQRDDSDSNDSNDDRELLDNEYDTKYGKSFRHFTREALPRLDNYRNIMSIQAAYRPTLDELHNPTLTGKNTHSLNRRNSDLETSNSMLNGMIKFGWIKGVLVRCLLNIWGVMLFLRLSWVVGQAGILEAFVLILTTTVVTSITALSMSAISTNGVIKGGGTYYMISRSLGPEFGGSIGLIFSLANAVACAMYVVGFCESMTDLLRSFDVNIVDGGIQDVRIIGSVTILILLVIVVVGMEWEAKDPQKSIPKGTLLAIFITTATYLIMVLVTGAAVARDATGNITDAFNGSYEFLICTPGECNYGLQNSFQVIELVSGFGPLIYAGCFAATLSSALASLVSAPKVFQALCKDQLYPKIVWFAKGFGKNNEPVRGYVLTFVIAVAFILIGELNLIAPLISNFFLAAYMLINFSTFHASLAKPVGWRPTFKYYNMWLSLVGAILCVAVMFLISWATALITFAVVLALYLIVAYRKPDVNWGSTTQAQTYKNALISVQQLNNVEEHVKNYRPQILVLSGLPNTRPILVDFAYMLTKNLSLLVCGHVLRGSNAQRYRSYLQERATAWFRRHRVKGFYSLVDGEDFESGSRALMMEADVYC</sequence>
<dbReference type="InterPro" id="IPR004841">
    <property type="entry name" value="AA-permease/SLC12A_dom"/>
</dbReference>
<dbReference type="GO" id="GO:0055064">
    <property type="term" value="P:chloride ion homeostasis"/>
    <property type="evidence" value="ECO:0007669"/>
    <property type="project" value="TreeGrafter"/>
</dbReference>
<evidence type="ECO:0000256" key="2">
    <source>
        <dbReference type="ARBA" id="ARBA00022692"/>
    </source>
</evidence>
<dbReference type="InterPro" id="IPR018491">
    <property type="entry name" value="SLC12_C"/>
</dbReference>
<dbReference type="InterPro" id="IPR004842">
    <property type="entry name" value="SLC12A_fam"/>
</dbReference>
<feature type="transmembrane region" description="Helical" evidence="6">
    <location>
        <begin position="370"/>
        <end position="394"/>
    </location>
</feature>
<feature type="compositionally biased region" description="Polar residues" evidence="5">
    <location>
        <begin position="35"/>
        <end position="49"/>
    </location>
</feature>
<feature type="transmembrane region" description="Helical" evidence="6">
    <location>
        <begin position="439"/>
        <end position="459"/>
    </location>
</feature>
<dbReference type="PANTHER" id="PTHR11827:SF103">
    <property type="entry name" value="SODIUM CHLORIDE COTRANSPORTER 69, ISOFORM E"/>
    <property type="match status" value="1"/>
</dbReference>
<dbReference type="GO" id="GO:0016020">
    <property type="term" value="C:membrane"/>
    <property type="evidence" value="ECO:0007669"/>
    <property type="project" value="UniProtKB-SubCell"/>
</dbReference>
<evidence type="ECO:0000256" key="3">
    <source>
        <dbReference type="ARBA" id="ARBA00022989"/>
    </source>
</evidence>
<dbReference type="Proteomes" id="UP000078200">
    <property type="component" value="Unassembled WGS sequence"/>
</dbReference>
<feature type="compositionally biased region" description="Basic and acidic residues" evidence="5">
    <location>
        <begin position="97"/>
        <end position="111"/>
    </location>
</feature>
<name>A0A1A9UTS8_GLOAU</name>
<feature type="domain" description="SLC12A transporter C-terminal" evidence="8">
    <location>
        <begin position="638"/>
        <end position="707"/>
    </location>
</feature>
<evidence type="ECO:0000256" key="4">
    <source>
        <dbReference type="ARBA" id="ARBA00023136"/>
    </source>
</evidence>
<feature type="transmembrane region" description="Helical" evidence="6">
    <location>
        <begin position="295"/>
        <end position="319"/>
    </location>
</feature>
<dbReference type="VEuPathDB" id="VectorBase:GAUT015017"/>
<keyword evidence="4 6" id="KW-0472">Membrane</keyword>
<feature type="transmembrane region" description="Helical" evidence="6">
    <location>
        <begin position="339"/>
        <end position="358"/>
    </location>
</feature>
<feature type="transmembrane region" description="Helical" evidence="6">
    <location>
        <begin position="492"/>
        <end position="512"/>
    </location>
</feature>
<protein>
    <recommendedName>
        <fullName evidence="11">Amino acid permease/ SLC12A domain-containing protein</fullName>
    </recommendedName>
</protein>
<dbReference type="GO" id="GO:0006884">
    <property type="term" value="P:cell volume homeostasis"/>
    <property type="evidence" value="ECO:0007669"/>
    <property type="project" value="TreeGrafter"/>
</dbReference>
<dbReference type="GO" id="GO:0055075">
    <property type="term" value="P:potassium ion homeostasis"/>
    <property type="evidence" value="ECO:0007669"/>
    <property type="project" value="TreeGrafter"/>
</dbReference>
<keyword evidence="3 6" id="KW-1133">Transmembrane helix</keyword>
<dbReference type="STRING" id="7395.A0A1A9UTS8"/>
<dbReference type="GO" id="GO:0055078">
    <property type="term" value="P:sodium ion homeostasis"/>
    <property type="evidence" value="ECO:0007669"/>
    <property type="project" value="TreeGrafter"/>
</dbReference>
<evidence type="ECO:0000256" key="6">
    <source>
        <dbReference type="SAM" id="Phobius"/>
    </source>
</evidence>
<evidence type="ECO:0000259" key="8">
    <source>
        <dbReference type="Pfam" id="PF03522"/>
    </source>
</evidence>
<accession>A0A1A9UTS8</accession>
<dbReference type="Pfam" id="PF03522">
    <property type="entry name" value="SLC12"/>
    <property type="match status" value="1"/>
</dbReference>
<evidence type="ECO:0000313" key="10">
    <source>
        <dbReference type="Proteomes" id="UP000078200"/>
    </source>
</evidence>
<reference evidence="9" key="1">
    <citation type="submission" date="2020-05" db="UniProtKB">
        <authorList>
            <consortium name="EnsemblMetazoa"/>
        </authorList>
    </citation>
    <scope>IDENTIFICATION</scope>
    <source>
        <strain evidence="9">TTRI</strain>
    </source>
</reference>
<evidence type="ECO:0000256" key="1">
    <source>
        <dbReference type="ARBA" id="ARBA00004141"/>
    </source>
</evidence>
<dbReference type="FunFam" id="1.20.1740.10:FF:000022">
    <property type="entry name" value="Bumetanide-sensitive na-k-cl cotransport protein"/>
    <property type="match status" value="1"/>
</dbReference>
<feature type="transmembrane region" description="Helical" evidence="6">
    <location>
        <begin position="218"/>
        <end position="237"/>
    </location>
</feature>
<feature type="domain" description="Amino acid permease/ SLC12A" evidence="7">
    <location>
        <begin position="359"/>
        <end position="629"/>
    </location>
</feature>
<evidence type="ECO:0000259" key="7">
    <source>
        <dbReference type="Pfam" id="PF00324"/>
    </source>
</evidence>
<feature type="region of interest" description="Disordered" evidence="5">
    <location>
        <begin position="1"/>
        <end position="138"/>
    </location>
</feature>